<protein>
    <submittedName>
        <fullName evidence="3">Uncharacterized protein</fullName>
    </submittedName>
</protein>
<reference evidence="3" key="1">
    <citation type="submission" date="2021-01" db="EMBL/GenBank/DDBJ databases">
        <authorList>
            <person name="Kaushik A."/>
        </authorList>
    </citation>
    <scope>NUCLEOTIDE SEQUENCE</scope>
    <source>
        <strain evidence="3">Type strain: AG8-Rh-89/</strain>
    </source>
</reference>
<feature type="chain" id="PRO_5034818198" evidence="2">
    <location>
        <begin position="17"/>
        <end position="250"/>
    </location>
</feature>
<proteinExistence type="predicted"/>
<organism evidence="3 4">
    <name type="scientific">Rhizoctonia solani</name>
    <dbReference type="NCBI Taxonomy" id="456999"/>
    <lineage>
        <taxon>Eukaryota</taxon>
        <taxon>Fungi</taxon>
        <taxon>Dikarya</taxon>
        <taxon>Basidiomycota</taxon>
        <taxon>Agaricomycotina</taxon>
        <taxon>Agaricomycetes</taxon>
        <taxon>Cantharellales</taxon>
        <taxon>Ceratobasidiaceae</taxon>
        <taxon>Rhizoctonia</taxon>
    </lineage>
</organism>
<feature type="signal peptide" evidence="2">
    <location>
        <begin position="1"/>
        <end position="16"/>
    </location>
</feature>
<dbReference type="Proteomes" id="UP000663850">
    <property type="component" value="Unassembled WGS sequence"/>
</dbReference>
<evidence type="ECO:0000313" key="3">
    <source>
        <dbReference type="EMBL" id="CAE6443580.1"/>
    </source>
</evidence>
<evidence type="ECO:0000313" key="4">
    <source>
        <dbReference type="Proteomes" id="UP000663850"/>
    </source>
</evidence>
<dbReference type="EMBL" id="CAJMWZ010001844">
    <property type="protein sequence ID" value="CAE6443580.1"/>
    <property type="molecule type" value="Genomic_DNA"/>
</dbReference>
<dbReference type="AlphaFoldDB" id="A0A8H3AYD7"/>
<gene>
    <name evidence="3" type="ORF">RDB_LOCUS33056</name>
</gene>
<comment type="caution">
    <text evidence="3">The sequence shown here is derived from an EMBL/GenBank/DDBJ whole genome shotgun (WGS) entry which is preliminary data.</text>
</comment>
<keyword evidence="2" id="KW-0732">Signal</keyword>
<dbReference type="PANTHER" id="PTHR38846">
    <property type="entry name" value="C3H1-TYPE DOMAIN-CONTAINING PROTEIN"/>
    <property type="match status" value="1"/>
</dbReference>
<accession>A0A8H3AYD7</accession>
<name>A0A8H3AYD7_9AGAM</name>
<dbReference type="PANTHER" id="PTHR38846:SF1">
    <property type="entry name" value="C3H1-TYPE DOMAIN-CONTAINING PROTEIN"/>
    <property type="match status" value="1"/>
</dbReference>
<evidence type="ECO:0000256" key="1">
    <source>
        <dbReference type="SAM" id="MobiDB-lite"/>
    </source>
</evidence>
<evidence type="ECO:0000256" key="2">
    <source>
        <dbReference type="SAM" id="SignalP"/>
    </source>
</evidence>
<feature type="region of interest" description="Disordered" evidence="1">
    <location>
        <begin position="219"/>
        <end position="250"/>
    </location>
</feature>
<sequence length="250" mass="28083">MVLKLALLAYSGASVGISMRLAPMTAVSASHFTAAPRSNPKRSLHMSATVKSPATKQAPFVRSHLVSFFAQYPDFKYDPSQPFMDEFWRLVDTYQFGRHGTRYKLARRGVRNAILLEFKDIYGTRSCNMHVWHNFFKAIGIDEVPRDIGLCNKQVKSIHLNICDLIDRPVTGIHIQTFPNEMELSHYTLKDIIKPMIVPPISKKEDPIVGRLFRRIMNPPNPKVEDTPPVPDSPVKVPKGSGDAIPSATS</sequence>